<feature type="compositionally biased region" description="Low complexity" evidence="12">
    <location>
        <begin position="160"/>
        <end position="195"/>
    </location>
</feature>
<evidence type="ECO:0000256" key="6">
    <source>
        <dbReference type="ARBA" id="ARBA00022806"/>
    </source>
</evidence>
<dbReference type="SMART" id="SM00249">
    <property type="entry name" value="PHD"/>
    <property type="match status" value="1"/>
</dbReference>
<feature type="domain" description="Helicase C-terminal" evidence="15">
    <location>
        <begin position="719"/>
        <end position="882"/>
    </location>
</feature>
<keyword evidence="11" id="KW-0539">Nucleus</keyword>
<dbReference type="GO" id="GO:0003677">
    <property type="term" value="F:DNA binding"/>
    <property type="evidence" value="ECO:0007669"/>
    <property type="project" value="UniProtKB-KW"/>
</dbReference>
<evidence type="ECO:0000259" key="15">
    <source>
        <dbReference type="PROSITE" id="PS51194"/>
    </source>
</evidence>
<feature type="region of interest" description="Disordered" evidence="12">
    <location>
        <begin position="1177"/>
        <end position="1211"/>
    </location>
</feature>
<evidence type="ECO:0000256" key="1">
    <source>
        <dbReference type="ARBA" id="ARBA00004123"/>
    </source>
</evidence>
<dbReference type="Gene3D" id="3.30.40.10">
    <property type="entry name" value="Zinc/RING finger domain, C3HC4 (zinc finger)"/>
    <property type="match status" value="1"/>
</dbReference>
<reference evidence="16 17" key="1">
    <citation type="journal article" date="2018" name="Plant J.">
        <title>Genome sequences of Chlorella sorokiniana UTEX 1602 and Micractinium conductrix SAG 241.80: implications to maltose excretion by a green alga.</title>
        <authorList>
            <person name="Arriola M.B."/>
            <person name="Velmurugan N."/>
            <person name="Zhang Y."/>
            <person name="Plunkett M.H."/>
            <person name="Hondzo H."/>
            <person name="Barney B.M."/>
        </authorList>
    </citation>
    <scope>NUCLEOTIDE SEQUENCE [LARGE SCALE GENOMIC DNA]</scope>
    <source>
        <strain evidence="17">UTEX 1602</strain>
    </source>
</reference>
<dbReference type="PROSITE" id="PS51192">
    <property type="entry name" value="HELICASE_ATP_BIND_1"/>
    <property type="match status" value="1"/>
</dbReference>
<evidence type="ECO:0000256" key="4">
    <source>
        <dbReference type="ARBA" id="ARBA00022771"/>
    </source>
</evidence>
<dbReference type="STRING" id="3076.A0A2P6U3H3"/>
<keyword evidence="10" id="KW-0238">DNA-binding</keyword>
<dbReference type="GO" id="GO:0006325">
    <property type="term" value="P:chromatin organization"/>
    <property type="evidence" value="ECO:0007669"/>
    <property type="project" value="UniProtKB-KW"/>
</dbReference>
<dbReference type="InterPro" id="IPR027417">
    <property type="entry name" value="P-loop_NTPase"/>
</dbReference>
<keyword evidence="13" id="KW-0812">Transmembrane</keyword>
<dbReference type="PANTHER" id="PTHR10799">
    <property type="entry name" value="SNF2/RAD54 HELICASE FAMILY"/>
    <property type="match status" value="1"/>
</dbReference>
<dbReference type="InterPro" id="IPR049730">
    <property type="entry name" value="SNF2/RAD54-like_C"/>
</dbReference>
<dbReference type="GO" id="GO:0005524">
    <property type="term" value="F:ATP binding"/>
    <property type="evidence" value="ECO:0007669"/>
    <property type="project" value="UniProtKB-KW"/>
</dbReference>
<evidence type="ECO:0000259" key="14">
    <source>
        <dbReference type="PROSITE" id="PS51192"/>
    </source>
</evidence>
<keyword evidence="7" id="KW-0862">Zinc</keyword>
<evidence type="ECO:0000256" key="11">
    <source>
        <dbReference type="ARBA" id="ARBA00023242"/>
    </source>
</evidence>
<feature type="transmembrane region" description="Helical" evidence="13">
    <location>
        <begin position="1501"/>
        <end position="1527"/>
    </location>
</feature>
<dbReference type="OrthoDB" id="1899296at2759"/>
<feature type="compositionally biased region" description="Low complexity" evidence="12">
    <location>
        <begin position="1181"/>
        <end position="1211"/>
    </location>
</feature>
<comment type="subcellular location">
    <subcellularLocation>
        <location evidence="1">Nucleus</location>
    </subcellularLocation>
</comment>
<proteinExistence type="predicted"/>
<dbReference type="Pfam" id="PF00628">
    <property type="entry name" value="PHD"/>
    <property type="match status" value="1"/>
</dbReference>
<evidence type="ECO:0000313" key="17">
    <source>
        <dbReference type="Proteomes" id="UP000239899"/>
    </source>
</evidence>
<organism evidence="16 17">
    <name type="scientific">Chlorella sorokiniana</name>
    <name type="common">Freshwater green alga</name>
    <dbReference type="NCBI Taxonomy" id="3076"/>
    <lineage>
        <taxon>Eukaryota</taxon>
        <taxon>Viridiplantae</taxon>
        <taxon>Chlorophyta</taxon>
        <taxon>core chlorophytes</taxon>
        <taxon>Trebouxiophyceae</taxon>
        <taxon>Chlorellales</taxon>
        <taxon>Chlorellaceae</taxon>
        <taxon>Chlorella clade</taxon>
        <taxon>Chlorella</taxon>
    </lineage>
</organism>
<dbReference type="Gene3D" id="3.40.50.300">
    <property type="entry name" value="P-loop containing nucleotide triphosphate hydrolases"/>
    <property type="match status" value="1"/>
</dbReference>
<dbReference type="SMART" id="SM00487">
    <property type="entry name" value="DEXDc"/>
    <property type="match status" value="1"/>
</dbReference>
<keyword evidence="4" id="KW-0863">Zinc-finger</keyword>
<evidence type="ECO:0000256" key="9">
    <source>
        <dbReference type="ARBA" id="ARBA00022853"/>
    </source>
</evidence>
<dbReference type="GO" id="GO:0008270">
    <property type="term" value="F:zinc ion binding"/>
    <property type="evidence" value="ECO:0007669"/>
    <property type="project" value="UniProtKB-KW"/>
</dbReference>
<evidence type="ECO:0000313" key="16">
    <source>
        <dbReference type="EMBL" id="PRW60864.1"/>
    </source>
</evidence>
<keyword evidence="9" id="KW-0156">Chromatin regulator</keyword>
<feature type="domain" description="Helicase ATP-binding" evidence="14">
    <location>
        <begin position="404"/>
        <end position="574"/>
    </location>
</feature>
<evidence type="ECO:0000256" key="8">
    <source>
        <dbReference type="ARBA" id="ARBA00022840"/>
    </source>
</evidence>
<dbReference type="SMART" id="SM00490">
    <property type="entry name" value="HELICc"/>
    <property type="match status" value="1"/>
</dbReference>
<feature type="region of interest" description="Disordered" evidence="12">
    <location>
        <begin position="275"/>
        <end position="316"/>
    </location>
</feature>
<dbReference type="InterPro" id="IPR011011">
    <property type="entry name" value="Znf_FYVE_PHD"/>
</dbReference>
<dbReference type="SUPFAM" id="SSF52540">
    <property type="entry name" value="P-loop containing nucleoside triphosphate hydrolases"/>
    <property type="match status" value="2"/>
</dbReference>
<keyword evidence="8" id="KW-0067">ATP-binding</keyword>
<keyword evidence="2" id="KW-0479">Metal-binding</keyword>
<keyword evidence="6" id="KW-0347">Helicase</keyword>
<name>A0A2P6U3H3_CHLSO</name>
<dbReference type="InterPro" id="IPR001650">
    <property type="entry name" value="Helicase_C-like"/>
</dbReference>
<dbReference type="Pfam" id="PF00176">
    <property type="entry name" value="SNF2-rel_dom"/>
    <property type="match status" value="1"/>
</dbReference>
<dbReference type="InterPro" id="IPR001965">
    <property type="entry name" value="Znf_PHD"/>
</dbReference>
<dbReference type="InterPro" id="IPR013083">
    <property type="entry name" value="Znf_RING/FYVE/PHD"/>
</dbReference>
<keyword evidence="3" id="KW-0547">Nucleotide-binding</keyword>
<dbReference type="InterPro" id="IPR019787">
    <property type="entry name" value="Znf_PHD-finger"/>
</dbReference>
<keyword evidence="13" id="KW-0472">Membrane</keyword>
<evidence type="ECO:0000256" key="2">
    <source>
        <dbReference type="ARBA" id="ARBA00022723"/>
    </source>
</evidence>
<keyword evidence="17" id="KW-1185">Reference proteome</keyword>
<dbReference type="GO" id="GO:0005634">
    <property type="term" value="C:nucleus"/>
    <property type="evidence" value="ECO:0007669"/>
    <property type="project" value="UniProtKB-SubCell"/>
</dbReference>
<dbReference type="CDD" id="cd18793">
    <property type="entry name" value="SF2_C_SNF"/>
    <property type="match status" value="1"/>
</dbReference>
<evidence type="ECO:0000256" key="5">
    <source>
        <dbReference type="ARBA" id="ARBA00022801"/>
    </source>
</evidence>
<dbReference type="InterPro" id="IPR038718">
    <property type="entry name" value="SNF2-like_sf"/>
</dbReference>
<sequence>MRFSVGDACEVAGSPEDGFAAAWFRGRVERVILPSARTAVSDVLEISFPDFIRPDGTAEIEHHPARSLRVRPTQPAPAVPAMVAEYQIGDAVDVRVDSVWWHGVIIDRHAGRGAHAFFVGSHEQEWVDDPTCLRPGRIWVAGRWHTRPLPPSLPKGLLRKPAVAVQQKPKQQQAQQQQAQQAQQQAQPKKQAQAQRAASHDENDESATVLVRRSARERESRIVMVDGKPVLKMNMYDLEGGERSVFEQELHRRKSGKGGVAADGPVATWVAVQHPAKKRKSEAGTAVPAGGQPGGFKAGGEHSDGEEAGPTSPTKAGRAEVLAHNAAIKADAKAMAGRRFDFLDRHLQVLRPFVTADVAASIRTKAADARAAGLPPALPPVEVQPACLAATLREYQLEGLRWMVQMWDAGMNAILADEMGLGKTLQTISLLSYLKFERGVQGPHLVVVPLSVLPSWLSEFQRWSPQMRVVRLHTGDHEERQRLKREVLSQPDSFDVAVTTYDMAKSKDWQNALARTLRWRYLVLDEGHKIKNEETQLAHAMRLIQRQQTLLLTGTPLQNSMHELYALLSYLFPDVFTSSEPFDSAFDLRSKEHKVDPEVLEAAHHMLAPLCLRRLKAEVELGMPPLVETRIYCPLSEMQTFWYRRLLMKDSAALLQVEKEVERKVKYDATNHNWKKLQMLVQQLRKCCNHPYLFPGAEPDFDGMSTDEGIVRASGKMEVLDRLLRKLKRRGHRVVLFSQFNMQLDILEDYMIMRGYKYSRLDGSTNRVQRMIDIKLFNRPGSDTFVYLLNTRAGGLGVNLQTADTCILYDSDWNPQSDLQAMARVHRIGQTKPVHVYRLCTGGTIEERIQHRAEKKLFLDQMVNRGALAGMEDVEQLSRQEMLAMLKFGCDRIFQTEAGRPPTDAELDAIINRSSSRAAAAAAAEAAGKKKGGAGGVSSPEPKLPQLVEGKANAASFDAESAPLSTYMLQGKDYSELKDLKDIGRAFWQQQAAKRERKQRLVQIGGLAVLKSNLYDMNQGEPSVFEREAASLKGKAGNQKSKMQVAGRDYEHDNFCQVCWDGGELICCDGCPAAYHADCLGLVDAEVQAAKRWMCPQHACAICQRSSNAVGGMLFRCEGCCHAYCEDHLPEDADVVMENARYAQLGYLRTKVACFVRCTPDCGALVDALDGDKSQRRASLAGRSPGKAAAAVAGGKSPGKSPSKVPKSPGKVALPAPPVVTAPLAAAMPAPPGAAAVAMLPGEEGGVRHVVRSPGMGLAASALARSPAVATAPSPLAAWGSAPFLPGAVDAQTQSADAALGTLFAALAKGTEQPPPATVVVVGDTSPAVQAQLSQLASAAPASLQLPNAVHEGTEHPVLAALQRTGGALTVKVLGECGGAYLAGEQPATLAALRAELEAPTAAGRPRVVVLCLLAGAAAEEQAALLEGAQAALAAAAPSHLLVHAARPPAGEGEQRRRLLAEGGEAATLGVVAQSVGLGKADRANQTGNYTTCDPLCQKHVMWLEGLIILVVVVMALVVGCTCMHAVDTPSRFAQPEAARPHAD</sequence>
<evidence type="ECO:0000256" key="3">
    <source>
        <dbReference type="ARBA" id="ARBA00022741"/>
    </source>
</evidence>
<evidence type="ECO:0000256" key="12">
    <source>
        <dbReference type="SAM" id="MobiDB-lite"/>
    </source>
</evidence>
<dbReference type="Pfam" id="PF00271">
    <property type="entry name" value="Helicase_C"/>
    <property type="match status" value="1"/>
</dbReference>
<dbReference type="InterPro" id="IPR000330">
    <property type="entry name" value="SNF2_N"/>
</dbReference>
<feature type="region of interest" description="Disordered" evidence="12">
    <location>
        <begin position="150"/>
        <end position="213"/>
    </location>
</feature>
<evidence type="ECO:0000256" key="13">
    <source>
        <dbReference type="SAM" id="Phobius"/>
    </source>
</evidence>
<dbReference type="InterPro" id="IPR014001">
    <property type="entry name" value="Helicase_ATP-bd"/>
</dbReference>
<keyword evidence="5" id="KW-0378">Hydrolase</keyword>
<dbReference type="Proteomes" id="UP000239899">
    <property type="component" value="Unassembled WGS sequence"/>
</dbReference>
<dbReference type="FunFam" id="3.40.50.10810:FF:000005">
    <property type="entry name" value="Photoperiod-independent early flowering 1"/>
    <property type="match status" value="1"/>
</dbReference>
<dbReference type="Gene3D" id="3.40.50.10810">
    <property type="entry name" value="Tandem AAA-ATPase domain"/>
    <property type="match status" value="1"/>
</dbReference>
<dbReference type="GO" id="GO:0016787">
    <property type="term" value="F:hydrolase activity"/>
    <property type="evidence" value="ECO:0007669"/>
    <property type="project" value="UniProtKB-KW"/>
</dbReference>
<evidence type="ECO:0000256" key="10">
    <source>
        <dbReference type="ARBA" id="ARBA00023125"/>
    </source>
</evidence>
<evidence type="ECO:0000256" key="7">
    <source>
        <dbReference type="ARBA" id="ARBA00022833"/>
    </source>
</evidence>
<accession>A0A2P6U3H3</accession>
<gene>
    <name evidence="16" type="ORF">C2E21_0698</name>
</gene>
<comment type="caution">
    <text evidence="16">The sequence shown here is derived from an EMBL/GenBank/DDBJ whole genome shotgun (WGS) entry which is preliminary data.</text>
</comment>
<keyword evidence="13" id="KW-1133">Transmembrane helix</keyword>
<dbReference type="PROSITE" id="PS51194">
    <property type="entry name" value="HELICASE_CTER"/>
    <property type="match status" value="1"/>
</dbReference>
<dbReference type="CDD" id="cd15532">
    <property type="entry name" value="PHD2_CHD_II"/>
    <property type="match status" value="1"/>
</dbReference>
<dbReference type="GO" id="GO:0004386">
    <property type="term" value="F:helicase activity"/>
    <property type="evidence" value="ECO:0007669"/>
    <property type="project" value="UniProtKB-KW"/>
</dbReference>
<dbReference type="EMBL" id="LHPG02000002">
    <property type="protein sequence ID" value="PRW60864.1"/>
    <property type="molecule type" value="Genomic_DNA"/>
</dbReference>
<dbReference type="SUPFAM" id="SSF57903">
    <property type="entry name" value="FYVE/PHD zinc finger"/>
    <property type="match status" value="1"/>
</dbReference>
<protein>
    <submittedName>
        <fullName evidence="16">SNF2 super family</fullName>
    </submittedName>
</protein>